<evidence type="ECO:0000256" key="2">
    <source>
        <dbReference type="ARBA" id="ARBA00008501"/>
    </source>
</evidence>
<name>T1IVS0_STRMM</name>
<evidence type="ECO:0000256" key="3">
    <source>
        <dbReference type="ARBA" id="ARBA00022525"/>
    </source>
</evidence>
<dbReference type="PROSITE" id="PS51019">
    <property type="entry name" value="REELIN"/>
    <property type="match status" value="1"/>
</dbReference>
<dbReference type="eggNOG" id="KOG4293">
    <property type="taxonomic scope" value="Eukaryota"/>
</dbReference>
<dbReference type="GO" id="GO:0005576">
    <property type="term" value="C:extracellular region"/>
    <property type="evidence" value="ECO:0007669"/>
    <property type="project" value="UniProtKB-SubCell"/>
</dbReference>
<keyword evidence="7" id="KW-0391">Immunity</keyword>
<feature type="chain" id="PRO_5004579588" description="Reelin domain-containing protein" evidence="11">
    <location>
        <begin position="37"/>
        <end position="583"/>
    </location>
</feature>
<dbReference type="EnsemblMetazoa" id="SMAR005271-RA">
    <property type="protein sequence ID" value="SMAR005271-PA"/>
    <property type="gene ID" value="SMAR005271"/>
</dbReference>
<feature type="domain" description="Reelin" evidence="12">
    <location>
        <begin position="31"/>
        <end position="194"/>
    </location>
</feature>
<proteinExistence type="inferred from homology"/>
<evidence type="ECO:0000256" key="4">
    <source>
        <dbReference type="ARBA" id="ARBA00022529"/>
    </source>
</evidence>
<keyword evidence="10" id="KW-0472">Membrane</keyword>
<evidence type="ECO:0000256" key="9">
    <source>
        <dbReference type="SAM" id="MobiDB-lite"/>
    </source>
</evidence>
<reference evidence="13" key="2">
    <citation type="submission" date="2015-02" db="UniProtKB">
        <authorList>
            <consortium name="EnsemblMetazoa"/>
        </authorList>
    </citation>
    <scope>IDENTIFICATION</scope>
</reference>
<evidence type="ECO:0000256" key="10">
    <source>
        <dbReference type="SAM" id="Phobius"/>
    </source>
</evidence>
<dbReference type="EMBL" id="JH431593">
    <property type="status" value="NOT_ANNOTATED_CDS"/>
    <property type="molecule type" value="Genomic_DNA"/>
</dbReference>
<comment type="subcellular location">
    <subcellularLocation>
        <location evidence="1">Secreted</location>
    </subcellularLocation>
</comment>
<dbReference type="InterPro" id="IPR051237">
    <property type="entry name" value="Ferric-chelate_Red/DefProt"/>
</dbReference>
<dbReference type="Pfam" id="PF02014">
    <property type="entry name" value="Reeler"/>
    <property type="match status" value="3"/>
</dbReference>
<evidence type="ECO:0000256" key="8">
    <source>
        <dbReference type="ARBA" id="ARBA00023022"/>
    </source>
</evidence>
<organism evidence="13 14">
    <name type="scientific">Strigamia maritima</name>
    <name type="common">European centipede</name>
    <name type="synonym">Geophilus maritimus</name>
    <dbReference type="NCBI Taxonomy" id="126957"/>
    <lineage>
        <taxon>Eukaryota</taxon>
        <taxon>Metazoa</taxon>
        <taxon>Ecdysozoa</taxon>
        <taxon>Arthropoda</taxon>
        <taxon>Myriapoda</taxon>
        <taxon>Chilopoda</taxon>
        <taxon>Pleurostigmophora</taxon>
        <taxon>Geophilomorpha</taxon>
        <taxon>Linotaeniidae</taxon>
        <taxon>Strigamia</taxon>
    </lineage>
</organism>
<dbReference type="PANTHER" id="PTHR45828">
    <property type="entry name" value="CYTOCHROME B561/FERRIC REDUCTASE TRANSMEMBRANE"/>
    <property type="match status" value="1"/>
</dbReference>
<keyword evidence="8" id="KW-0044">Antibiotic</keyword>
<evidence type="ECO:0000313" key="13">
    <source>
        <dbReference type="EnsemblMetazoa" id="SMAR005271-PA"/>
    </source>
</evidence>
<keyword evidence="10" id="KW-0812">Transmembrane</keyword>
<accession>T1IVS0</accession>
<keyword evidence="10" id="KW-1133">Transmembrane helix</keyword>
<evidence type="ECO:0000256" key="11">
    <source>
        <dbReference type="SAM" id="SignalP"/>
    </source>
</evidence>
<keyword evidence="3" id="KW-0964">Secreted</keyword>
<dbReference type="CDD" id="cd08544">
    <property type="entry name" value="Reeler"/>
    <property type="match status" value="3"/>
</dbReference>
<sequence>EHRKIWFVLGQLTDASNMQFAFSLLLSFTLLLVVDGKITGAPDELCSAREIVPNHESHKPREGRDAPFTITASASKFTSEKDTITVTIEAKGDIKFKGFAIGAKDATTKKLIGRWDDSPQAHSLACNSIVTHDNNDPKKSVALKWHPPKGTSSGNVVFSAAIVQSFSTFWKNVPVVVRTWGYPTGAPEEICNDPNLTPLHGKPPKDPNDEQPPFTVTASSATYQSNQKIDVIISGVNGVPLLGFAAAAENDKGEHIGSWQESKEVQEVKKCHVATHTNKNAKDSVHLVWKAPLGKKGNVHFVVTGLKTGYDYWTHLPSAFNFSPIMMILFLLLMITMPFVKSYPFGAPPGICTFDEPMPNHMAKSAQTTTLPFEISMSKDQVTSVDDSITVSIKSKPGGPTFKGFLVLPKDDNGPIGTWDNDETSHPIEGCSATTHDNKTPKDKVLLIWRPGTKLPKGRIRMTAVIVQQFDLFWINIPVPVQGSAVSSPQSTQNPISSSVTTPTTKIPPIGGVSLPGLVFTTVSTPPGSKVTKSSAQSEVITAGTVRQVEISTQKGNFNPETTTSGTTTTTTTSYNYQAQIID</sequence>
<evidence type="ECO:0000313" key="14">
    <source>
        <dbReference type="Proteomes" id="UP000014500"/>
    </source>
</evidence>
<evidence type="ECO:0000259" key="12">
    <source>
        <dbReference type="PROSITE" id="PS51019"/>
    </source>
</evidence>
<evidence type="ECO:0000256" key="1">
    <source>
        <dbReference type="ARBA" id="ARBA00004613"/>
    </source>
</evidence>
<dbReference type="GO" id="GO:0045087">
    <property type="term" value="P:innate immune response"/>
    <property type="evidence" value="ECO:0007669"/>
    <property type="project" value="UniProtKB-KW"/>
</dbReference>
<keyword evidence="4" id="KW-0929">Antimicrobial</keyword>
<feature type="signal peptide" evidence="11">
    <location>
        <begin position="1"/>
        <end position="36"/>
    </location>
</feature>
<protein>
    <recommendedName>
        <fullName evidence="12">Reelin domain-containing protein</fullName>
    </recommendedName>
</protein>
<comment type="similarity">
    <text evidence="2">Belongs to the insect defense protein family.</text>
</comment>
<evidence type="ECO:0000256" key="5">
    <source>
        <dbReference type="ARBA" id="ARBA00022588"/>
    </source>
</evidence>
<dbReference type="STRING" id="126957.T1IVS0"/>
<keyword evidence="6 11" id="KW-0732">Signal</keyword>
<reference evidence="14" key="1">
    <citation type="submission" date="2011-05" db="EMBL/GenBank/DDBJ databases">
        <authorList>
            <person name="Richards S.R."/>
            <person name="Qu J."/>
            <person name="Jiang H."/>
            <person name="Jhangiani S.N."/>
            <person name="Agravi P."/>
            <person name="Goodspeed R."/>
            <person name="Gross S."/>
            <person name="Mandapat C."/>
            <person name="Jackson L."/>
            <person name="Mathew T."/>
            <person name="Pu L."/>
            <person name="Thornton R."/>
            <person name="Saada N."/>
            <person name="Wilczek-Boney K.B."/>
            <person name="Lee S."/>
            <person name="Kovar C."/>
            <person name="Wu Y."/>
            <person name="Scherer S.E."/>
            <person name="Worley K.C."/>
            <person name="Muzny D.M."/>
            <person name="Gibbs R."/>
        </authorList>
    </citation>
    <scope>NUCLEOTIDE SEQUENCE</scope>
    <source>
        <strain evidence="14">Brora</strain>
    </source>
</reference>
<feature type="region of interest" description="Disordered" evidence="9">
    <location>
        <begin position="191"/>
        <end position="216"/>
    </location>
</feature>
<dbReference type="AlphaFoldDB" id="T1IVS0"/>
<keyword evidence="14" id="KW-1185">Reference proteome</keyword>
<evidence type="ECO:0000256" key="7">
    <source>
        <dbReference type="ARBA" id="ARBA00022859"/>
    </source>
</evidence>
<dbReference type="GO" id="GO:0016020">
    <property type="term" value="C:membrane"/>
    <property type="evidence" value="ECO:0007669"/>
    <property type="project" value="TreeGrafter"/>
</dbReference>
<keyword evidence="5" id="KW-0399">Innate immunity</keyword>
<dbReference type="InterPro" id="IPR042307">
    <property type="entry name" value="Reeler_sf"/>
</dbReference>
<feature type="transmembrane region" description="Helical" evidence="10">
    <location>
        <begin position="322"/>
        <end position="340"/>
    </location>
</feature>
<dbReference type="GO" id="GO:0042742">
    <property type="term" value="P:defense response to bacterium"/>
    <property type="evidence" value="ECO:0007669"/>
    <property type="project" value="UniProtKB-KW"/>
</dbReference>
<evidence type="ECO:0000256" key="6">
    <source>
        <dbReference type="ARBA" id="ARBA00022729"/>
    </source>
</evidence>
<dbReference type="Gene3D" id="2.60.40.4060">
    <property type="entry name" value="Reeler domain"/>
    <property type="match status" value="3"/>
</dbReference>
<dbReference type="HOGENOM" id="CLU_468218_0_0_1"/>
<dbReference type="Proteomes" id="UP000014500">
    <property type="component" value="Unassembled WGS sequence"/>
</dbReference>
<dbReference type="PANTHER" id="PTHR45828:SF9">
    <property type="entry name" value="CELL WALL INTEGRITY AND STRESS RESPONSE COMPONENT 4-LIKE-RELATED"/>
    <property type="match status" value="1"/>
</dbReference>
<dbReference type="InterPro" id="IPR002861">
    <property type="entry name" value="Reeler_dom"/>
</dbReference>